<organism evidence="1 2">
    <name type="scientific">Theobroma cacao</name>
    <name type="common">Cacao</name>
    <name type="synonym">Cocoa</name>
    <dbReference type="NCBI Taxonomy" id="3641"/>
    <lineage>
        <taxon>Eukaryota</taxon>
        <taxon>Viridiplantae</taxon>
        <taxon>Streptophyta</taxon>
        <taxon>Embryophyta</taxon>
        <taxon>Tracheophyta</taxon>
        <taxon>Spermatophyta</taxon>
        <taxon>Magnoliopsida</taxon>
        <taxon>eudicotyledons</taxon>
        <taxon>Gunneridae</taxon>
        <taxon>Pentapetalae</taxon>
        <taxon>rosids</taxon>
        <taxon>malvids</taxon>
        <taxon>Malvales</taxon>
        <taxon>Malvaceae</taxon>
        <taxon>Byttnerioideae</taxon>
        <taxon>Theobroma</taxon>
    </lineage>
</organism>
<dbReference type="Gramene" id="EOX91408">
    <property type="protein sequence ID" value="EOX91408"/>
    <property type="gene ID" value="TCM_000611"/>
</dbReference>
<keyword evidence="2" id="KW-1185">Reference proteome</keyword>
<dbReference type="Proteomes" id="UP000026915">
    <property type="component" value="Chromosome 1"/>
</dbReference>
<name>A0A061DN52_THECC</name>
<evidence type="ECO:0000313" key="1">
    <source>
        <dbReference type="EMBL" id="EOX91408.1"/>
    </source>
</evidence>
<reference evidence="1 2" key="1">
    <citation type="journal article" date="2013" name="Genome Biol.">
        <title>The genome sequence of the most widely cultivated cacao type and its use to identify candidate genes regulating pod color.</title>
        <authorList>
            <person name="Motamayor J.C."/>
            <person name="Mockaitis K."/>
            <person name="Schmutz J."/>
            <person name="Haiminen N."/>
            <person name="Iii D.L."/>
            <person name="Cornejo O."/>
            <person name="Findley S.D."/>
            <person name="Zheng P."/>
            <person name="Utro F."/>
            <person name="Royaert S."/>
            <person name="Saski C."/>
            <person name="Jenkins J."/>
            <person name="Podicheti R."/>
            <person name="Zhao M."/>
            <person name="Scheffler B.E."/>
            <person name="Stack J.C."/>
            <person name="Feltus F.A."/>
            <person name="Mustiga G.M."/>
            <person name="Amores F."/>
            <person name="Phillips W."/>
            <person name="Marelli J.P."/>
            <person name="May G.D."/>
            <person name="Shapiro H."/>
            <person name="Ma J."/>
            <person name="Bustamante C.D."/>
            <person name="Schnell R.J."/>
            <person name="Main D."/>
            <person name="Gilbert D."/>
            <person name="Parida L."/>
            <person name="Kuhn D.N."/>
        </authorList>
    </citation>
    <scope>NUCLEOTIDE SEQUENCE [LARGE SCALE GENOMIC DNA]</scope>
    <source>
        <strain evidence="2">cv. Matina 1-6</strain>
    </source>
</reference>
<evidence type="ECO:0000313" key="2">
    <source>
        <dbReference type="Proteomes" id="UP000026915"/>
    </source>
</evidence>
<accession>A0A061DN52</accession>
<dbReference type="HOGENOM" id="CLU_2659451_0_0_1"/>
<dbReference type="InParanoid" id="A0A061DN52"/>
<gene>
    <name evidence="1" type="ORF">TCM_000611</name>
</gene>
<dbReference type="AlphaFoldDB" id="A0A061DN52"/>
<dbReference type="EMBL" id="CM001879">
    <property type="protein sequence ID" value="EOX91408.1"/>
    <property type="molecule type" value="Genomic_DNA"/>
</dbReference>
<sequence>MGTREFQLVNPNELVGSTVLALVTFMYIHSTHEYAGLWFMNRSNPICQFGVAMLYGVLQHLETSSAILIIICHFSC</sequence>
<protein>
    <submittedName>
        <fullName evidence="1">Uncharacterized protein</fullName>
    </submittedName>
</protein>
<proteinExistence type="predicted"/>